<dbReference type="EMBL" id="BSTJ01000022">
    <property type="protein sequence ID" value="GLY81720.1"/>
    <property type="molecule type" value="Genomic_DNA"/>
</dbReference>
<comment type="caution">
    <text evidence="2">The sequence shown here is derived from an EMBL/GenBank/DDBJ whole genome shotgun (WGS) entry which is preliminary data.</text>
</comment>
<dbReference type="InterPro" id="IPR036412">
    <property type="entry name" value="HAD-like_sf"/>
</dbReference>
<name>A0A9W6RU02_9ACTN</name>
<dbReference type="SUPFAM" id="SSF56784">
    <property type="entry name" value="HAD-like"/>
    <property type="match status" value="1"/>
</dbReference>
<reference evidence="2" key="1">
    <citation type="submission" date="2023-03" db="EMBL/GenBank/DDBJ databases">
        <title>Actinoallomurus iriomotensis NBRC 103681.</title>
        <authorList>
            <person name="Ichikawa N."/>
            <person name="Sato H."/>
            <person name="Tonouchi N."/>
        </authorList>
    </citation>
    <scope>NUCLEOTIDE SEQUENCE</scope>
    <source>
        <strain evidence="2">NBRC 103681</strain>
    </source>
</reference>
<dbReference type="Pfam" id="PF13344">
    <property type="entry name" value="Hydrolase_6"/>
    <property type="match status" value="1"/>
</dbReference>
<proteinExistence type="predicted"/>
<dbReference type="InterPro" id="IPR041065">
    <property type="entry name" value="GNAT-like"/>
</dbReference>
<sequence length="326" mass="33439">MRGIDRPPAEAYDVGVLDLDGVVYIGHDPVPGAAGALEKARASGMRLAFATNNASRTPSATAALLGDVGVPAAAEDVVTSAQAAARLLSERLPAGSKVLVVGGMGLRQALREAGLRPVSTAAEEPAAVAQGYSPGLSYDLLAEGAQAVAAGAIFVASNGDTTIPGKGGRLRPGNGALVQVIRTATGVDPIVTGKPERPLHRETILRTGAERPLIVGDRLDTDIEGAHNGGADSLLVFTGVTDPRALLAAPPRHRPTYVSADLNGLLVPHNGVRREGAAYVYGGWTVSGDLEVSGDGDPMDGLRALCAAVWDSGDLERGERALDRLF</sequence>
<feature type="domain" description="GCN5-related N-acetyltransferase-like" evidence="1">
    <location>
        <begin position="282"/>
        <end position="314"/>
    </location>
</feature>
<dbReference type="GO" id="GO:0005737">
    <property type="term" value="C:cytoplasm"/>
    <property type="evidence" value="ECO:0007669"/>
    <property type="project" value="TreeGrafter"/>
</dbReference>
<dbReference type="InterPro" id="IPR023214">
    <property type="entry name" value="HAD_sf"/>
</dbReference>
<dbReference type="InterPro" id="IPR006357">
    <property type="entry name" value="HAD-SF_hydro_IIA"/>
</dbReference>
<accession>A0A9W6RU02</accession>
<dbReference type="Gene3D" id="3.40.50.1000">
    <property type="entry name" value="HAD superfamily/HAD-like"/>
    <property type="match status" value="2"/>
</dbReference>
<evidence type="ECO:0000313" key="3">
    <source>
        <dbReference type="Proteomes" id="UP001165135"/>
    </source>
</evidence>
<dbReference type="GO" id="GO:0016791">
    <property type="term" value="F:phosphatase activity"/>
    <property type="evidence" value="ECO:0007669"/>
    <property type="project" value="TreeGrafter"/>
</dbReference>
<dbReference type="Proteomes" id="UP001165135">
    <property type="component" value="Unassembled WGS sequence"/>
</dbReference>
<evidence type="ECO:0000313" key="2">
    <source>
        <dbReference type="EMBL" id="GLY81720.1"/>
    </source>
</evidence>
<gene>
    <name evidence="2" type="ORF">Airi01_099870</name>
</gene>
<evidence type="ECO:0000259" key="1">
    <source>
        <dbReference type="Pfam" id="PF18407"/>
    </source>
</evidence>
<dbReference type="RefSeq" id="WP_285636556.1">
    <property type="nucleotide sequence ID" value="NZ_BSTJ01000022.1"/>
</dbReference>
<dbReference type="NCBIfam" id="TIGR01460">
    <property type="entry name" value="HAD-SF-IIA"/>
    <property type="match status" value="1"/>
</dbReference>
<protein>
    <submittedName>
        <fullName evidence="2">Haloacid dehalogenase</fullName>
    </submittedName>
</protein>
<dbReference type="Pfam" id="PF13242">
    <property type="entry name" value="Hydrolase_like"/>
    <property type="match status" value="1"/>
</dbReference>
<dbReference type="AlphaFoldDB" id="A0A9W6RU02"/>
<dbReference type="PANTHER" id="PTHR19288:SF95">
    <property type="entry name" value="D-GLYCEROL 3-PHOSPHATE PHOSPHATASE"/>
    <property type="match status" value="1"/>
</dbReference>
<dbReference type="Pfam" id="PF18407">
    <property type="entry name" value="GNAT_like"/>
    <property type="match status" value="1"/>
</dbReference>
<organism evidence="2 3">
    <name type="scientific">Actinoallomurus iriomotensis</name>
    <dbReference type="NCBI Taxonomy" id="478107"/>
    <lineage>
        <taxon>Bacteria</taxon>
        <taxon>Bacillati</taxon>
        <taxon>Actinomycetota</taxon>
        <taxon>Actinomycetes</taxon>
        <taxon>Streptosporangiales</taxon>
        <taxon>Thermomonosporaceae</taxon>
        <taxon>Actinoallomurus</taxon>
    </lineage>
</organism>
<dbReference type="PANTHER" id="PTHR19288">
    <property type="entry name" value="4-NITROPHENYLPHOSPHATASE-RELATED"/>
    <property type="match status" value="1"/>
</dbReference>